<organism evidence="13 14">
    <name type="scientific">Thalassovita litoralis</name>
    <dbReference type="NCBI Taxonomy" id="1010611"/>
    <lineage>
        <taxon>Bacteria</taxon>
        <taxon>Pseudomonadati</taxon>
        <taxon>Pseudomonadota</taxon>
        <taxon>Alphaproteobacteria</taxon>
        <taxon>Rhodobacterales</taxon>
        <taxon>Roseobacteraceae</taxon>
        <taxon>Thalassovita</taxon>
    </lineage>
</organism>
<reference evidence="13 14" key="1">
    <citation type="submission" date="2017-05" db="EMBL/GenBank/DDBJ databases">
        <authorList>
            <person name="Varghese N."/>
            <person name="Submissions S."/>
        </authorList>
    </citation>
    <scope>NUCLEOTIDE SEQUENCE [LARGE SCALE GENOMIC DNA]</scope>
    <source>
        <strain evidence="13 14">DSM 29506</strain>
    </source>
</reference>
<dbReference type="InterPro" id="IPR006260">
    <property type="entry name" value="TonB/TolA_C"/>
</dbReference>
<evidence type="ECO:0000313" key="13">
    <source>
        <dbReference type="EMBL" id="SMO71515.1"/>
    </source>
</evidence>
<feature type="domain" description="TonB C-terminal" evidence="12">
    <location>
        <begin position="199"/>
        <end position="287"/>
    </location>
</feature>
<evidence type="ECO:0000313" key="14">
    <source>
        <dbReference type="Proteomes" id="UP000316030"/>
    </source>
</evidence>
<dbReference type="Gene3D" id="3.30.1150.10">
    <property type="match status" value="1"/>
</dbReference>
<keyword evidence="3" id="KW-0813">Transport</keyword>
<feature type="compositionally biased region" description="Basic and acidic residues" evidence="10">
    <location>
        <begin position="140"/>
        <end position="150"/>
    </location>
</feature>
<evidence type="ECO:0000256" key="3">
    <source>
        <dbReference type="ARBA" id="ARBA00022448"/>
    </source>
</evidence>
<dbReference type="EMBL" id="FXTO01000011">
    <property type="protein sequence ID" value="SMO71515.1"/>
    <property type="molecule type" value="Genomic_DNA"/>
</dbReference>
<dbReference type="RefSeq" id="WP_142493310.1">
    <property type="nucleotide sequence ID" value="NZ_FXTO01000011.1"/>
</dbReference>
<keyword evidence="6" id="KW-0812">Transmembrane</keyword>
<evidence type="ECO:0000259" key="12">
    <source>
        <dbReference type="PROSITE" id="PS52015"/>
    </source>
</evidence>
<dbReference type="InterPro" id="IPR051045">
    <property type="entry name" value="TonB-dependent_transducer"/>
</dbReference>
<evidence type="ECO:0000256" key="11">
    <source>
        <dbReference type="SAM" id="SignalP"/>
    </source>
</evidence>
<keyword evidence="7" id="KW-0653">Protein transport</keyword>
<dbReference type="OrthoDB" id="7722272at2"/>
<dbReference type="GO" id="GO:0098797">
    <property type="term" value="C:plasma membrane protein complex"/>
    <property type="evidence" value="ECO:0007669"/>
    <property type="project" value="TreeGrafter"/>
</dbReference>
<accession>A0A521DIV9</accession>
<feature type="signal peptide" evidence="11">
    <location>
        <begin position="1"/>
        <end position="26"/>
    </location>
</feature>
<protein>
    <submittedName>
        <fullName evidence="13">Outer membrane transport energization protein TonB</fullName>
    </submittedName>
</protein>
<evidence type="ECO:0000256" key="10">
    <source>
        <dbReference type="SAM" id="MobiDB-lite"/>
    </source>
</evidence>
<dbReference type="InterPro" id="IPR037682">
    <property type="entry name" value="TonB_C"/>
</dbReference>
<dbReference type="PANTHER" id="PTHR33446">
    <property type="entry name" value="PROTEIN TONB-RELATED"/>
    <property type="match status" value="1"/>
</dbReference>
<name>A0A521DIV9_9RHOB</name>
<dbReference type="PANTHER" id="PTHR33446:SF2">
    <property type="entry name" value="PROTEIN TONB"/>
    <property type="match status" value="1"/>
</dbReference>
<evidence type="ECO:0000256" key="9">
    <source>
        <dbReference type="ARBA" id="ARBA00023136"/>
    </source>
</evidence>
<comment type="similarity">
    <text evidence="2">Belongs to the TonB family.</text>
</comment>
<dbReference type="Pfam" id="PF03544">
    <property type="entry name" value="TonB_C"/>
    <property type="match status" value="1"/>
</dbReference>
<evidence type="ECO:0000256" key="5">
    <source>
        <dbReference type="ARBA" id="ARBA00022519"/>
    </source>
</evidence>
<dbReference type="GO" id="GO:0031992">
    <property type="term" value="F:energy transducer activity"/>
    <property type="evidence" value="ECO:0007669"/>
    <property type="project" value="TreeGrafter"/>
</dbReference>
<gene>
    <name evidence="13" type="ORF">SAMN06265173_11122</name>
</gene>
<evidence type="ECO:0000256" key="6">
    <source>
        <dbReference type="ARBA" id="ARBA00022692"/>
    </source>
</evidence>
<keyword evidence="4" id="KW-1003">Cell membrane</keyword>
<proteinExistence type="inferred from homology"/>
<feature type="compositionally biased region" description="Pro residues" evidence="10">
    <location>
        <begin position="78"/>
        <end position="88"/>
    </location>
</feature>
<keyword evidence="8" id="KW-1133">Transmembrane helix</keyword>
<sequence length="287" mass="29191">MKALAEGAVFLAVAAGLHVLAFTALTAPGDAAGDAGADGAARLTLAAAPASLTALVQQWDSPPEVAPAVAAPQAPEMPDTPQPMPLPDSPTLARPSAPGLALPMPRTADLPQMDTTPAQPQPEPEPKESPKPPPEPDPLPDPKPKPEPKAKPKPKPPSPGVAAQRAAGKTGASSSGQAGQSRSGTASLSKAQTRSLTAKWAAQIVSRIERRKQYPRDARGQDGTVGLRITVGRDGGLRGVSVNRSSGVAALDRAAVSAVKRAGRFPAAPAGLVAPSYGFNLSIRFDS</sequence>
<dbReference type="GO" id="GO:0015031">
    <property type="term" value="P:protein transport"/>
    <property type="evidence" value="ECO:0007669"/>
    <property type="project" value="UniProtKB-KW"/>
</dbReference>
<feature type="region of interest" description="Disordered" evidence="10">
    <location>
        <begin position="64"/>
        <end position="196"/>
    </location>
</feature>
<keyword evidence="9" id="KW-0472">Membrane</keyword>
<feature type="compositionally biased region" description="Low complexity" evidence="10">
    <location>
        <begin position="165"/>
        <end position="187"/>
    </location>
</feature>
<dbReference type="GO" id="GO:0055085">
    <property type="term" value="P:transmembrane transport"/>
    <property type="evidence" value="ECO:0007669"/>
    <property type="project" value="InterPro"/>
</dbReference>
<evidence type="ECO:0000256" key="1">
    <source>
        <dbReference type="ARBA" id="ARBA00004383"/>
    </source>
</evidence>
<feature type="chain" id="PRO_5022198602" evidence="11">
    <location>
        <begin position="27"/>
        <end position="287"/>
    </location>
</feature>
<dbReference type="Proteomes" id="UP000316030">
    <property type="component" value="Unassembled WGS sequence"/>
</dbReference>
<keyword evidence="5" id="KW-0997">Cell inner membrane</keyword>
<dbReference type="NCBIfam" id="TIGR01352">
    <property type="entry name" value="tonB_Cterm"/>
    <property type="match status" value="1"/>
</dbReference>
<evidence type="ECO:0000256" key="8">
    <source>
        <dbReference type="ARBA" id="ARBA00022989"/>
    </source>
</evidence>
<feature type="compositionally biased region" description="Low complexity" evidence="10">
    <location>
        <begin position="64"/>
        <end position="76"/>
    </location>
</feature>
<dbReference type="AlphaFoldDB" id="A0A521DIV9"/>
<dbReference type="SUPFAM" id="SSF74653">
    <property type="entry name" value="TolA/TonB C-terminal domain"/>
    <property type="match status" value="1"/>
</dbReference>
<evidence type="ECO:0000256" key="4">
    <source>
        <dbReference type="ARBA" id="ARBA00022475"/>
    </source>
</evidence>
<comment type="subcellular location">
    <subcellularLocation>
        <location evidence="1">Cell inner membrane</location>
        <topology evidence="1">Single-pass membrane protein</topology>
        <orientation evidence="1">Periplasmic side</orientation>
    </subcellularLocation>
</comment>
<dbReference type="PROSITE" id="PS52015">
    <property type="entry name" value="TONB_CTD"/>
    <property type="match status" value="1"/>
</dbReference>
<keyword evidence="14" id="KW-1185">Reference proteome</keyword>
<evidence type="ECO:0000256" key="2">
    <source>
        <dbReference type="ARBA" id="ARBA00006555"/>
    </source>
</evidence>
<evidence type="ECO:0000256" key="7">
    <source>
        <dbReference type="ARBA" id="ARBA00022927"/>
    </source>
</evidence>
<keyword evidence="11" id="KW-0732">Signal</keyword>